<reference evidence="1" key="1">
    <citation type="submission" date="2020-11" db="EMBL/GenBank/DDBJ databases">
        <authorList>
            <person name="Tran Van P."/>
        </authorList>
    </citation>
    <scope>NUCLEOTIDE SEQUENCE</scope>
</reference>
<dbReference type="EMBL" id="OA567298">
    <property type="protein sequence ID" value="CAD7200163.1"/>
    <property type="molecule type" value="Genomic_DNA"/>
</dbReference>
<accession>A0A7R8VPD5</accession>
<dbReference type="AlphaFoldDB" id="A0A7R8VPD5"/>
<evidence type="ECO:0000313" key="1">
    <source>
        <dbReference type="EMBL" id="CAD7200163.1"/>
    </source>
</evidence>
<proteinExistence type="predicted"/>
<organism evidence="1">
    <name type="scientific">Timema douglasi</name>
    <name type="common">Walking stick</name>
    <dbReference type="NCBI Taxonomy" id="61478"/>
    <lineage>
        <taxon>Eukaryota</taxon>
        <taxon>Metazoa</taxon>
        <taxon>Ecdysozoa</taxon>
        <taxon>Arthropoda</taxon>
        <taxon>Hexapoda</taxon>
        <taxon>Insecta</taxon>
        <taxon>Pterygota</taxon>
        <taxon>Neoptera</taxon>
        <taxon>Polyneoptera</taxon>
        <taxon>Phasmatodea</taxon>
        <taxon>Timematodea</taxon>
        <taxon>Timematoidea</taxon>
        <taxon>Timematidae</taxon>
        <taxon>Timema</taxon>
    </lineage>
</organism>
<sequence length="68" mass="7849">MIGILYDQHGSGSRVYCPGEHLDHFINGANYVITVQIINKKYGISFPNERYIFGLRFINIHSIIKRPL</sequence>
<gene>
    <name evidence="1" type="ORF">TDIB3V08_LOCUS6390</name>
</gene>
<name>A0A7R8VPD5_TIMDO</name>
<protein>
    <submittedName>
        <fullName evidence="1">Uncharacterized protein</fullName>
    </submittedName>
</protein>